<dbReference type="AlphaFoldDB" id="A0A5C6B1Z0"/>
<feature type="domain" description="Prephenate/arogenate dehydrogenase" evidence="2">
    <location>
        <begin position="12"/>
        <end position="290"/>
    </location>
</feature>
<dbReference type="InterPro" id="IPR008927">
    <property type="entry name" value="6-PGluconate_DH-like_C_sf"/>
</dbReference>
<dbReference type="GO" id="GO:0004665">
    <property type="term" value="F:prephenate dehydrogenase (NADP+) activity"/>
    <property type="evidence" value="ECO:0007669"/>
    <property type="project" value="InterPro"/>
</dbReference>
<evidence type="ECO:0000313" key="4">
    <source>
        <dbReference type="Proteomes" id="UP000320176"/>
    </source>
</evidence>
<dbReference type="PROSITE" id="PS51176">
    <property type="entry name" value="PDH_ADH"/>
    <property type="match status" value="1"/>
</dbReference>
<organism evidence="3 4">
    <name type="scientific">Stieleria varia</name>
    <dbReference type="NCBI Taxonomy" id="2528005"/>
    <lineage>
        <taxon>Bacteria</taxon>
        <taxon>Pseudomonadati</taxon>
        <taxon>Planctomycetota</taxon>
        <taxon>Planctomycetia</taxon>
        <taxon>Pirellulales</taxon>
        <taxon>Pirellulaceae</taxon>
        <taxon>Stieleria</taxon>
    </lineage>
</organism>
<evidence type="ECO:0000259" key="2">
    <source>
        <dbReference type="PROSITE" id="PS51176"/>
    </source>
</evidence>
<dbReference type="EMBL" id="SJPN01000002">
    <property type="protein sequence ID" value="TWU06335.1"/>
    <property type="molecule type" value="Genomic_DNA"/>
</dbReference>
<dbReference type="SUPFAM" id="SSF51735">
    <property type="entry name" value="NAD(P)-binding Rossmann-fold domains"/>
    <property type="match status" value="1"/>
</dbReference>
<evidence type="ECO:0000313" key="3">
    <source>
        <dbReference type="EMBL" id="TWU06335.1"/>
    </source>
</evidence>
<dbReference type="Proteomes" id="UP000320176">
    <property type="component" value="Unassembled WGS sequence"/>
</dbReference>
<protein>
    <submittedName>
        <fullName evidence="3">Prephenate dehydrogenase</fullName>
    </submittedName>
</protein>
<evidence type="ECO:0000256" key="1">
    <source>
        <dbReference type="ARBA" id="ARBA00023002"/>
    </source>
</evidence>
<accession>A0A5C6B1Z0</accession>
<dbReference type="InterPro" id="IPR036291">
    <property type="entry name" value="NAD(P)-bd_dom_sf"/>
</dbReference>
<dbReference type="SUPFAM" id="SSF48179">
    <property type="entry name" value="6-phosphogluconate dehydrogenase C-terminal domain-like"/>
    <property type="match status" value="1"/>
</dbReference>
<dbReference type="OrthoDB" id="9802008at2"/>
<dbReference type="Gene3D" id="3.40.50.720">
    <property type="entry name" value="NAD(P)-binding Rossmann-like Domain"/>
    <property type="match status" value="1"/>
</dbReference>
<dbReference type="GO" id="GO:0008977">
    <property type="term" value="F:prephenate dehydrogenase (NAD+) activity"/>
    <property type="evidence" value="ECO:0007669"/>
    <property type="project" value="InterPro"/>
</dbReference>
<dbReference type="FunFam" id="3.40.50.720:FF:000208">
    <property type="entry name" value="Prephenate dehydrogenase"/>
    <property type="match status" value="1"/>
</dbReference>
<dbReference type="Pfam" id="PF02153">
    <property type="entry name" value="PDH_N"/>
    <property type="match status" value="1"/>
</dbReference>
<dbReference type="InterPro" id="IPR046826">
    <property type="entry name" value="PDH_N"/>
</dbReference>
<reference evidence="3 4" key="1">
    <citation type="submission" date="2019-02" db="EMBL/GenBank/DDBJ databases">
        <title>Deep-cultivation of Planctomycetes and their phenomic and genomic characterization uncovers novel biology.</title>
        <authorList>
            <person name="Wiegand S."/>
            <person name="Jogler M."/>
            <person name="Boedeker C."/>
            <person name="Pinto D."/>
            <person name="Vollmers J."/>
            <person name="Rivas-Marin E."/>
            <person name="Kohn T."/>
            <person name="Peeters S.H."/>
            <person name="Heuer A."/>
            <person name="Rast P."/>
            <person name="Oberbeckmann S."/>
            <person name="Bunk B."/>
            <person name="Jeske O."/>
            <person name="Meyerdierks A."/>
            <person name="Storesund J.E."/>
            <person name="Kallscheuer N."/>
            <person name="Luecker S."/>
            <person name="Lage O.M."/>
            <person name="Pohl T."/>
            <person name="Merkel B.J."/>
            <person name="Hornburger P."/>
            <person name="Mueller R.-W."/>
            <person name="Bruemmer F."/>
            <person name="Labrenz M."/>
            <person name="Spormann A.M."/>
            <person name="Op Den Camp H."/>
            <person name="Overmann J."/>
            <person name="Amann R."/>
            <person name="Jetten M.S.M."/>
            <person name="Mascher T."/>
            <person name="Medema M.H."/>
            <person name="Devos D.P."/>
            <person name="Kaster A.-K."/>
            <person name="Ovreas L."/>
            <person name="Rohde M."/>
            <person name="Galperin M.Y."/>
            <person name="Jogler C."/>
        </authorList>
    </citation>
    <scope>NUCLEOTIDE SEQUENCE [LARGE SCALE GENOMIC DNA]</scope>
    <source>
        <strain evidence="3 4">Pla52n</strain>
    </source>
</reference>
<dbReference type="InterPro" id="IPR050812">
    <property type="entry name" value="Preph/Arog_dehydrog"/>
</dbReference>
<sequence>MASDTASDFIPRRVAILGVGLLGGSVARALRRHQIDVVGYSRTPETRAMALQQGVVTEAYASLADACEGCDVVVVASPVDRIADMVLQAAPFIDDGALITDVGSTKALIVHSVAKDQRAAEKFVAAHPIAGSEKTGVEHSRSDLFDNKMIVITPGPSNSAERLLRCEQFWRLTGGQTVRMTPAIHDQQLAAISHVPHLISSLLACLPAEEALPLVGSGWSDMTRVASGDPTMWTAICQHNSQAIVDQIGTVIAQLQSVQQMVAASDQQALHDWLAAAKSRKDRTQSSETR</sequence>
<dbReference type="Gene3D" id="1.10.3660.10">
    <property type="entry name" value="6-phosphogluconate dehydrogenase C-terminal like domain"/>
    <property type="match status" value="1"/>
</dbReference>
<proteinExistence type="predicted"/>
<dbReference type="Pfam" id="PF20463">
    <property type="entry name" value="PDH_C"/>
    <property type="match status" value="1"/>
</dbReference>
<keyword evidence="1" id="KW-0560">Oxidoreductase</keyword>
<dbReference type="PANTHER" id="PTHR21363:SF0">
    <property type="entry name" value="PREPHENATE DEHYDROGENASE [NADP(+)]"/>
    <property type="match status" value="1"/>
</dbReference>
<dbReference type="GO" id="GO:0006571">
    <property type="term" value="P:tyrosine biosynthetic process"/>
    <property type="evidence" value="ECO:0007669"/>
    <property type="project" value="InterPro"/>
</dbReference>
<dbReference type="PANTHER" id="PTHR21363">
    <property type="entry name" value="PREPHENATE DEHYDROGENASE"/>
    <property type="match status" value="1"/>
</dbReference>
<dbReference type="GO" id="GO:0070403">
    <property type="term" value="F:NAD+ binding"/>
    <property type="evidence" value="ECO:0007669"/>
    <property type="project" value="InterPro"/>
</dbReference>
<dbReference type="InterPro" id="IPR003099">
    <property type="entry name" value="Prephen_DH"/>
</dbReference>
<dbReference type="InterPro" id="IPR046825">
    <property type="entry name" value="PDH_C"/>
</dbReference>
<gene>
    <name evidence="3" type="ORF">Pla52n_20560</name>
</gene>
<name>A0A5C6B1Z0_9BACT</name>
<comment type="caution">
    <text evidence="3">The sequence shown here is derived from an EMBL/GenBank/DDBJ whole genome shotgun (WGS) entry which is preliminary data.</text>
</comment>
<dbReference type="RefSeq" id="WP_146519430.1">
    <property type="nucleotide sequence ID" value="NZ_CP151726.1"/>
</dbReference>
<keyword evidence="4" id="KW-1185">Reference proteome</keyword>